<evidence type="ECO:0000256" key="1">
    <source>
        <dbReference type="SAM" id="Phobius"/>
    </source>
</evidence>
<organism evidence="3 4">
    <name type="scientific">Geodermatophilus siccatus</name>
    <dbReference type="NCBI Taxonomy" id="1137991"/>
    <lineage>
        <taxon>Bacteria</taxon>
        <taxon>Bacillati</taxon>
        <taxon>Actinomycetota</taxon>
        <taxon>Actinomycetes</taxon>
        <taxon>Geodermatophilales</taxon>
        <taxon>Geodermatophilaceae</taxon>
        <taxon>Geodermatophilus</taxon>
    </lineage>
</organism>
<proteinExistence type="predicted"/>
<dbReference type="RefSeq" id="WP_091221717.1">
    <property type="nucleotide sequence ID" value="NZ_FNHE01000010.1"/>
</dbReference>
<evidence type="ECO:0000313" key="4">
    <source>
        <dbReference type="Proteomes" id="UP000198680"/>
    </source>
</evidence>
<evidence type="ECO:0000313" key="3">
    <source>
        <dbReference type="EMBL" id="SDM95606.1"/>
    </source>
</evidence>
<gene>
    <name evidence="3" type="ORF">SAMN05660642_03693</name>
</gene>
<dbReference type="AlphaFoldDB" id="A0A1G9XGN7"/>
<accession>A0A1G9XGN7</accession>
<reference evidence="4" key="1">
    <citation type="submission" date="2016-10" db="EMBL/GenBank/DDBJ databases">
        <authorList>
            <person name="Varghese N."/>
            <person name="Submissions S."/>
        </authorList>
    </citation>
    <scope>NUCLEOTIDE SEQUENCE [LARGE SCALE GENOMIC DNA]</scope>
    <source>
        <strain evidence="4">DSM 45419</strain>
    </source>
</reference>
<dbReference type="Gene3D" id="2.40.50.120">
    <property type="match status" value="1"/>
</dbReference>
<keyword evidence="1" id="KW-1133">Transmembrane helix</keyword>
<keyword evidence="2" id="KW-0732">Signal</keyword>
<evidence type="ECO:0000256" key="2">
    <source>
        <dbReference type="SAM" id="SignalP"/>
    </source>
</evidence>
<dbReference type="PROSITE" id="PS51257">
    <property type="entry name" value="PROKAR_LIPOPROTEIN"/>
    <property type="match status" value="1"/>
</dbReference>
<evidence type="ECO:0008006" key="5">
    <source>
        <dbReference type="Google" id="ProtNLM"/>
    </source>
</evidence>
<feature type="chain" id="PRO_5011793323" description="Tissue inhibitor of metalloproteinase" evidence="2">
    <location>
        <begin position="28"/>
        <end position="187"/>
    </location>
</feature>
<dbReference type="InterPro" id="IPR008993">
    <property type="entry name" value="TIMP-like_OB-fold"/>
</dbReference>
<dbReference type="STRING" id="1137991.SAMN05660642_03693"/>
<dbReference type="EMBL" id="FNHE01000010">
    <property type="protein sequence ID" value="SDM95606.1"/>
    <property type="molecule type" value="Genomic_DNA"/>
</dbReference>
<keyword evidence="1" id="KW-0472">Membrane</keyword>
<feature type="transmembrane region" description="Helical" evidence="1">
    <location>
        <begin position="155"/>
        <end position="174"/>
    </location>
</feature>
<dbReference type="OrthoDB" id="5197156at2"/>
<keyword evidence="1" id="KW-0812">Transmembrane</keyword>
<sequence>MRRWTTGLLAALLLVLAGWVLAPVASACSCTGGTTADHALSADAVFSGRLADRQVVGGTVLHVFAVDAVYAGRVAARQGVLSPASGASCGLEVAGEGPFLVFAVREDDRLVADLCGGTTAWTPRAAAEVQVLTGVSAPEPGSAGTVLPRGPSDTVLEAVVAVLLVAAFAGGLVLRRRAAGWTGDGEG</sequence>
<dbReference type="Proteomes" id="UP000198680">
    <property type="component" value="Unassembled WGS sequence"/>
</dbReference>
<dbReference type="SUPFAM" id="SSF50242">
    <property type="entry name" value="TIMP-like"/>
    <property type="match status" value="1"/>
</dbReference>
<protein>
    <recommendedName>
        <fullName evidence="5">Tissue inhibitor of metalloproteinase</fullName>
    </recommendedName>
</protein>
<name>A0A1G9XGN7_9ACTN</name>
<keyword evidence="4" id="KW-1185">Reference proteome</keyword>
<feature type="signal peptide" evidence="2">
    <location>
        <begin position="1"/>
        <end position="27"/>
    </location>
</feature>